<evidence type="ECO:0000313" key="1">
    <source>
        <dbReference type="EMBL" id="VDK21002.1"/>
    </source>
</evidence>
<gene>
    <name evidence="1" type="ORF">TASK_LOCUS465</name>
</gene>
<accession>A0A0R3VTB0</accession>
<sequence length="131" mass="14994">MLRPRVLMFSLYQSSPPRTCIRKKVRRWEVDGRTSDFHTSLIVIVFSMSDPSTSPPCTISSIRPLFTPQSHLTHIDIFYYTIHICRHIFTCERSHPPPFTSCSFASSHTLKSSDFKPGVCMYVCVCVCVCV</sequence>
<keyword evidence="2" id="KW-1185">Reference proteome</keyword>
<dbReference type="AlphaFoldDB" id="A0A0R3VTB0"/>
<dbReference type="Proteomes" id="UP000282613">
    <property type="component" value="Unassembled WGS sequence"/>
</dbReference>
<name>A0A0R3VTB0_TAEAS</name>
<reference evidence="3" key="1">
    <citation type="submission" date="2017-02" db="UniProtKB">
        <authorList>
            <consortium name="WormBaseParasite"/>
        </authorList>
    </citation>
    <scope>IDENTIFICATION</scope>
</reference>
<proteinExistence type="predicted"/>
<dbReference type="OrthoDB" id="10612084at2759"/>
<protein>
    <submittedName>
        <fullName evidence="3">Ovule protein</fullName>
    </submittedName>
</protein>
<organism evidence="3">
    <name type="scientific">Taenia asiatica</name>
    <name type="common">Asian tapeworm</name>
    <dbReference type="NCBI Taxonomy" id="60517"/>
    <lineage>
        <taxon>Eukaryota</taxon>
        <taxon>Metazoa</taxon>
        <taxon>Spiralia</taxon>
        <taxon>Lophotrochozoa</taxon>
        <taxon>Platyhelminthes</taxon>
        <taxon>Cestoda</taxon>
        <taxon>Eucestoda</taxon>
        <taxon>Cyclophyllidea</taxon>
        <taxon>Taeniidae</taxon>
        <taxon>Taenia</taxon>
    </lineage>
</organism>
<reference evidence="1 2" key="2">
    <citation type="submission" date="2018-11" db="EMBL/GenBank/DDBJ databases">
        <authorList>
            <consortium name="Pathogen Informatics"/>
        </authorList>
    </citation>
    <scope>NUCLEOTIDE SEQUENCE [LARGE SCALE GENOMIC DNA]</scope>
</reference>
<evidence type="ECO:0000313" key="2">
    <source>
        <dbReference type="Proteomes" id="UP000282613"/>
    </source>
</evidence>
<dbReference type="WBParaSite" id="TASK_0000046401-mRNA-1">
    <property type="protein sequence ID" value="TASK_0000046401-mRNA-1"/>
    <property type="gene ID" value="TASK_0000046401"/>
</dbReference>
<evidence type="ECO:0000313" key="3">
    <source>
        <dbReference type="WBParaSite" id="TASK_0000046401-mRNA-1"/>
    </source>
</evidence>
<dbReference type="EMBL" id="UYRS01000059">
    <property type="protein sequence ID" value="VDK21002.1"/>
    <property type="molecule type" value="Genomic_DNA"/>
</dbReference>